<dbReference type="InterPro" id="IPR036047">
    <property type="entry name" value="F-box-like_dom_sf"/>
</dbReference>
<keyword evidence="1" id="KW-0479">Metal-binding</keyword>
<keyword evidence="3" id="KW-0862">Zinc</keyword>
<dbReference type="Gene3D" id="6.10.140.2220">
    <property type="match status" value="1"/>
</dbReference>
<dbReference type="AlphaFoldDB" id="A0AAF0X110"/>
<dbReference type="InterPro" id="IPR002893">
    <property type="entry name" value="Znf_MYND"/>
</dbReference>
<dbReference type="PROSITE" id="PS50865">
    <property type="entry name" value="ZF_MYND_2"/>
    <property type="match status" value="1"/>
</dbReference>
<reference evidence="6" key="2">
    <citation type="submission" date="2022-03" db="EMBL/GenBank/DDBJ databases">
        <title>Draft title - Genomic analysis of global carrot germplasm unveils the trajectory of domestication and the origin of high carotenoid orange carrot.</title>
        <authorList>
            <person name="Iorizzo M."/>
            <person name="Ellison S."/>
            <person name="Senalik D."/>
            <person name="Macko-Podgorni A."/>
            <person name="Grzebelus D."/>
            <person name="Bostan H."/>
            <person name="Rolling W."/>
            <person name="Curaba J."/>
            <person name="Simon P."/>
        </authorList>
    </citation>
    <scope>NUCLEOTIDE SEQUENCE</scope>
    <source>
        <tissue evidence="6">Leaf</tissue>
    </source>
</reference>
<organism evidence="6 7">
    <name type="scientific">Daucus carota subsp. sativus</name>
    <name type="common">Carrot</name>
    <dbReference type="NCBI Taxonomy" id="79200"/>
    <lineage>
        <taxon>Eukaryota</taxon>
        <taxon>Viridiplantae</taxon>
        <taxon>Streptophyta</taxon>
        <taxon>Embryophyta</taxon>
        <taxon>Tracheophyta</taxon>
        <taxon>Spermatophyta</taxon>
        <taxon>Magnoliopsida</taxon>
        <taxon>eudicotyledons</taxon>
        <taxon>Gunneridae</taxon>
        <taxon>Pentapetalae</taxon>
        <taxon>asterids</taxon>
        <taxon>campanulids</taxon>
        <taxon>Apiales</taxon>
        <taxon>Apiaceae</taxon>
        <taxon>Apioideae</taxon>
        <taxon>Scandiceae</taxon>
        <taxon>Daucinae</taxon>
        <taxon>Daucus</taxon>
        <taxon>Daucus sect. Daucus</taxon>
    </lineage>
</organism>
<name>A0AAF0X110_DAUCS</name>
<reference evidence="6" key="1">
    <citation type="journal article" date="2016" name="Nat. Genet.">
        <title>A high-quality carrot genome assembly provides new insights into carotenoid accumulation and asterid genome evolution.</title>
        <authorList>
            <person name="Iorizzo M."/>
            <person name="Ellison S."/>
            <person name="Senalik D."/>
            <person name="Zeng P."/>
            <person name="Satapoomin P."/>
            <person name="Huang J."/>
            <person name="Bowman M."/>
            <person name="Iovene M."/>
            <person name="Sanseverino W."/>
            <person name="Cavagnaro P."/>
            <person name="Yildiz M."/>
            <person name="Macko-Podgorni A."/>
            <person name="Moranska E."/>
            <person name="Grzebelus E."/>
            <person name="Grzebelus D."/>
            <person name="Ashrafi H."/>
            <person name="Zheng Z."/>
            <person name="Cheng S."/>
            <person name="Spooner D."/>
            <person name="Van Deynze A."/>
            <person name="Simon P."/>
        </authorList>
    </citation>
    <scope>NUCLEOTIDE SEQUENCE</scope>
    <source>
        <tissue evidence="6">Leaf</tissue>
    </source>
</reference>
<evidence type="ECO:0000259" key="5">
    <source>
        <dbReference type="PROSITE" id="PS50865"/>
    </source>
</evidence>
<sequence>MMERRDERDAGDMVGRKRLRLSSDEGSDLFDSLPDDIVLLVLAKLSSSARSPRDFINVLSTCTRLNRLALQPAVLKEAGTNTVAVRAKNWSDSAHRFLKQCVRAGSTEATYFLGMIRFYCMEGRKFGAALIAKAAIRNHVPALYSLAIMQFNGSGGDKSSKDLLAGCALCARAGDLGHIDSIRELGYCYQDGYGVPRNLKGARSLLTRAAAMEVACCVRASSEDVIRKCETRLDAIMSFKTVPGANPGLGHAYWAGSGLQFSPRETHPANRFLLEWFAIQADSGSDPGRVGGVKLCSDLNCGRSETRENEFRRCSGCANVRYCSRGCQAHDWKVRHKFECSPMPQLVHHAVDEGF</sequence>
<evidence type="ECO:0000256" key="4">
    <source>
        <dbReference type="PROSITE-ProRule" id="PRU00134"/>
    </source>
</evidence>
<evidence type="ECO:0000256" key="1">
    <source>
        <dbReference type="ARBA" id="ARBA00022723"/>
    </source>
</evidence>
<dbReference type="FunFam" id="6.10.140.2220:FF:000033">
    <property type="entry name" value="Predicted protein"/>
    <property type="match status" value="1"/>
</dbReference>
<evidence type="ECO:0000256" key="2">
    <source>
        <dbReference type="ARBA" id="ARBA00022771"/>
    </source>
</evidence>
<dbReference type="Pfam" id="PF23310">
    <property type="entry name" value="TPR_27"/>
    <property type="match status" value="1"/>
</dbReference>
<keyword evidence="2 4" id="KW-0863">Zinc-finger</keyword>
<dbReference type="EMBL" id="CP093347">
    <property type="protein sequence ID" value="WOG99399.1"/>
    <property type="molecule type" value="Genomic_DNA"/>
</dbReference>
<proteinExistence type="predicted"/>
<gene>
    <name evidence="6" type="ORF">DCAR_0518747</name>
</gene>
<evidence type="ECO:0000313" key="6">
    <source>
        <dbReference type="EMBL" id="WOG99399.1"/>
    </source>
</evidence>
<evidence type="ECO:0000256" key="3">
    <source>
        <dbReference type="ARBA" id="ARBA00022833"/>
    </source>
</evidence>
<dbReference type="PANTHER" id="PTHR46758">
    <property type="entry name" value="MYND DOMAIN-CONTAINING"/>
    <property type="match status" value="1"/>
</dbReference>
<dbReference type="KEGG" id="dcr:108220207"/>
<dbReference type="Proteomes" id="UP000077755">
    <property type="component" value="Chromosome 5"/>
</dbReference>
<dbReference type="InterPro" id="IPR006597">
    <property type="entry name" value="Sel1-like"/>
</dbReference>
<dbReference type="SUPFAM" id="SSF144232">
    <property type="entry name" value="HIT/MYND zinc finger-like"/>
    <property type="match status" value="1"/>
</dbReference>
<dbReference type="InterPro" id="IPR011990">
    <property type="entry name" value="TPR-like_helical_dom_sf"/>
</dbReference>
<dbReference type="GO" id="GO:0008270">
    <property type="term" value="F:zinc ion binding"/>
    <property type="evidence" value="ECO:0007669"/>
    <property type="project" value="UniProtKB-KW"/>
</dbReference>
<keyword evidence="7" id="KW-1185">Reference proteome</keyword>
<dbReference type="Gene3D" id="1.25.40.10">
    <property type="entry name" value="Tetratricopeptide repeat domain"/>
    <property type="match status" value="1"/>
</dbReference>
<dbReference type="CDD" id="cd09917">
    <property type="entry name" value="F-box_SF"/>
    <property type="match status" value="1"/>
</dbReference>
<evidence type="ECO:0000313" key="7">
    <source>
        <dbReference type="Proteomes" id="UP000077755"/>
    </source>
</evidence>
<dbReference type="InterPro" id="IPR057136">
    <property type="entry name" value="At2g35280_TPR_dom"/>
</dbReference>
<protein>
    <recommendedName>
        <fullName evidence="5">MYND-type domain-containing protein</fullName>
    </recommendedName>
</protein>
<dbReference type="SUPFAM" id="SSF81383">
    <property type="entry name" value="F-box domain"/>
    <property type="match status" value="1"/>
</dbReference>
<accession>A0AAF0X110</accession>
<dbReference type="SUPFAM" id="SSF81901">
    <property type="entry name" value="HCP-like"/>
    <property type="match status" value="1"/>
</dbReference>
<dbReference type="SMART" id="SM00671">
    <property type="entry name" value="SEL1"/>
    <property type="match status" value="2"/>
</dbReference>
<dbReference type="Pfam" id="PF01753">
    <property type="entry name" value="zf-MYND"/>
    <property type="match status" value="1"/>
</dbReference>
<dbReference type="Pfam" id="PF08238">
    <property type="entry name" value="Sel1"/>
    <property type="match status" value="1"/>
</dbReference>
<feature type="domain" description="MYND-type" evidence="5">
    <location>
        <begin position="298"/>
        <end position="340"/>
    </location>
</feature>
<dbReference type="PANTHER" id="PTHR46758:SF2">
    <property type="entry name" value="OJ1485_B09.11 PROTEIN"/>
    <property type="match status" value="1"/>
</dbReference>
<dbReference type="InterPro" id="IPR044508">
    <property type="entry name" value="At5g50450/At1g67340-like"/>
</dbReference>